<dbReference type="RefSeq" id="WP_179357723.1">
    <property type="nucleotide sequence ID" value="NZ_CP058627.1"/>
</dbReference>
<evidence type="ECO:0000313" key="3">
    <source>
        <dbReference type="Proteomes" id="UP000509597"/>
    </source>
</evidence>
<keyword evidence="3" id="KW-1185">Reference proteome</keyword>
<dbReference type="EMBL" id="CP058627">
    <property type="protein sequence ID" value="QLG87642.1"/>
    <property type="molecule type" value="Genomic_DNA"/>
</dbReference>
<organism evidence="2 3">
    <name type="scientific">Chitinibacter bivalviorum</name>
    <dbReference type="NCBI Taxonomy" id="2739434"/>
    <lineage>
        <taxon>Bacteria</taxon>
        <taxon>Pseudomonadati</taxon>
        <taxon>Pseudomonadota</taxon>
        <taxon>Betaproteobacteria</taxon>
        <taxon>Neisseriales</taxon>
        <taxon>Chitinibacteraceae</taxon>
        <taxon>Chitinibacter</taxon>
    </lineage>
</organism>
<feature type="region of interest" description="Disordered" evidence="1">
    <location>
        <begin position="34"/>
        <end position="69"/>
    </location>
</feature>
<dbReference type="Proteomes" id="UP000509597">
    <property type="component" value="Chromosome"/>
</dbReference>
<dbReference type="AlphaFoldDB" id="A0A7H9BGW5"/>
<sequence>MPGIWDYLSNKIDQNQGVAKKLGLLDYAQNMSSMADTPPAMEPPTAVAAPQQPAPIQPAVQAQPQPKSLWDKLSEPGGDANTAKSLMNNPYLQMGMGILANNTGHYGSFAPAIGRGVIQGLGNYQDMQQQQTRQDIMNTQMETMRQNQINEQKRREIYGQLKLDDPASYKTVAQSMLPYDPEQAINLLNMSKPPAPIKLGQGETLLNPATYQPVAGGDHKLPEGMWKNPQTGVVEWIPNYISGKGDIAAAGRPTTTVSIDTGKKFSGTLAEGLAKQVDNTFASAQTARSTLQRSDEIKLLLESGNVITGPFAETRAKGEQVLSMVGMGDKDADAKLANTREVIRGLAQGQLDAAAQMRGQGQITDGERKLLADAAAGNINMTKAELLRLNDTMRKTALYTLQAHQQNVNKLRSIEGTDTVLPIYDMSDTLKLYGVTVPTNSNSQGNTPKPVATPAPNNPAWKVPPAVQQRRDTDRIGILTDELKANQAIISDPNATPVQRNASQSNVIALQAQLAKLNAQPKPQQQTTPQPTPKASQQGQVQALPMTNGKPDRMKMKAGTVYDTSNGPLRWNGKNYESVL</sequence>
<reference evidence="2 3" key="1">
    <citation type="submission" date="2020-07" db="EMBL/GenBank/DDBJ databases">
        <title>Complete genome sequence of Chitinibacter sp. 2T18.</title>
        <authorList>
            <person name="Bae J.-W."/>
            <person name="Choi J.-W."/>
        </authorList>
    </citation>
    <scope>NUCLEOTIDE SEQUENCE [LARGE SCALE GENOMIC DNA]</scope>
    <source>
        <strain evidence="2 3">2T18</strain>
    </source>
</reference>
<evidence type="ECO:0000256" key="1">
    <source>
        <dbReference type="SAM" id="MobiDB-lite"/>
    </source>
</evidence>
<evidence type="ECO:0000313" key="2">
    <source>
        <dbReference type="EMBL" id="QLG87642.1"/>
    </source>
</evidence>
<gene>
    <name evidence="2" type="ORF">HQ393_04890</name>
</gene>
<proteinExistence type="predicted"/>
<feature type="compositionally biased region" description="Low complexity" evidence="1">
    <location>
        <begin position="57"/>
        <end position="66"/>
    </location>
</feature>
<feature type="region of interest" description="Disordered" evidence="1">
    <location>
        <begin position="439"/>
        <end position="470"/>
    </location>
</feature>
<accession>A0A7H9BGW5</accession>
<name>A0A7H9BGW5_9NEIS</name>
<feature type="region of interest" description="Disordered" evidence="1">
    <location>
        <begin position="518"/>
        <end position="580"/>
    </location>
</feature>
<feature type="compositionally biased region" description="Low complexity" evidence="1">
    <location>
        <begin position="518"/>
        <end position="529"/>
    </location>
</feature>
<dbReference type="KEGG" id="chiz:HQ393_04890"/>
<protein>
    <submittedName>
        <fullName evidence="2">Uncharacterized protein</fullName>
    </submittedName>
</protein>